<accession>A0A6S4Q1S6</accession>
<evidence type="ECO:0000313" key="2">
    <source>
        <dbReference type="EMBL" id="BBE39006.1"/>
    </source>
</evidence>
<keyword evidence="1" id="KW-1133">Transmembrane helix</keyword>
<keyword evidence="1" id="KW-0472">Membrane</keyword>
<proteinExistence type="predicted"/>
<dbReference type="AlphaFoldDB" id="A0A6S4Q1S6"/>
<name>A0A6S4Q1S6_VIBVL</name>
<feature type="transmembrane region" description="Helical" evidence="1">
    <location>
        <begin position="12"/>
        <end position="36"/>
    </location>
</feature>
<sequence>MSVVDEVKKIDIDTATGVTLFFFSVLAPGLLMMFLYKRDLFIELETLKLVLVSLALGAPGIVLPQFISTVSASVCSLKFKLNRSMLGSAKEWFYRHSINNAINVYLILFICYIFKLSFQVFAWMYVGSIVLLSIYEMAYLIKRAVNPDKYPSIFVE</sequence>
<protein>
    <submittedName>
        <fullName evidence="2">Uncharacterized protein</fullName>
    </submittedName>
</protein>
<feature type="transmembrane region" description="Helical" evidence="1">
    <location>
        <begin position="56"/>
        <end position="77"/>
    </location>
</feature>
<keyword evidence="1" id="KW-0812">Transmembrane</keyword>
<evidence type="ECO:0000256" key="1">
    <source>
        <dbReference type="SAM" id="Phobius"/>
    </source>
</evidence>
<dbReference type="RefSeq" id="WP_103193786.1">
    <property type="nucleotide sequence ID" value="NZ_JBEIBI010000021.1"/>
</dbReference>
<feature type="transmembrane region" description="Helical" evidence="1">
    <location>
        <begin position="122"/>
        <end position="141"/>
    </location>
</feature>
<dbReference type="EMBL" id="AB609752">
    <property type="protein sequence ID" value="BBE39006.1"/>
    <property type="molecule type" value="Genomic_DNA"/>
</dbReference>
<feature type="transmembrane region" description="Helical" evidence="1">
    <location>
        <begin position="98"/>
        <end position="116"/>
    </location>
</feature>
<organism evidence="2">
    <name type="scientific">Vibrio vulnificus</name>
    <dbReference type="NCBI Taxonomy" id="672"/>
    <lineage>
        <taxon>Bacteria</taxon>
        <taxon>Pseudomonadati</taxon>
        <taxon>Pseudomonadota</taxon>
        <taxon>Gammaproteobacteria</taxon>
        <taxon>Vibrionales</taxon>
        <taxon>Vibrionaceae</taxon>
        <taxon>Vibrio</taxon>
    </lineage>
</organism>
<reference evidence="2" key="1">
    <citation type="submission" date="2011-01" db="EMBL/GenBank/DDBJ databases">
        <title>Evolutionary Significance of Chromosomal Super-Integrons in Vibrio vulnificus Strains.</title>
        <authorList>
            <person name="Shu H.Y."/>
            <person name="Wu K.M."/>
            <person name="Liu T.T."/>
            <person name="Liu Y.M."/>
            <person name="Liao T.L."/>
            <person name="Hor L.I."/>
            <person name="Tsai S.F."/>
            <person name="Chen C.Y."/>
        </authorList>
    </citation>
    <scope>NUCLEOTIDE SEQUENCE</scope>
    <source>
        <strain evidence="2">CG021</strain>
    </source>
</reference>